<proteinExistence type="predicted"/>
<feature type="compositionally biased region" description="Polar residues" evidence="1">
    <location>
        <begin position="275"/>
        <end position="287"/>
    </location>
</feature>
<protein>
    <submittedName>
        <fullName evidence="4">Uncharacterized protein LOC108562801</fullName>
    </submittedName>
</protein>
<dbReference type="GeneID" id="108562801"/>
<feature type="signal peptide" evidence="2">
    <location>
        <begin position="1"/>
        <end position="18"/>
    </location>
</feature>
<keyword evidence="2" id="KW-0732">Signal</keyword>
<dbReference type="Proteomes" id="UP000695000">
    <property type="component" value="Unplaced"/>
</dbReference>
<organism evidence="3 4">
    <name type="scientific">Nicrophorus vespilloides</name>
    <name type="common">Boreal carrion beetle</name>
    <dbReference type="NCBI Taxonomy" id="110193"/>
    <lineage>
        <taxon>Eukaryota</taxon>
        <taxon>Metazoa</taxon>
        <taxon>Ecdysozoa</taxon>
        <taxon>Arthropoda</taxon>
        <taxon>Hexapoda</taxon>
        <taxon>Insecta</taxon>
        <taxon>Pterygota</taxon>
        <taxon>Neoptera</taxon>
        <taxon>Endopterygota</taxon>
        <taxon>Coleoptera</taxon>
        <taxon>Polyphaga</taxon>
        <taxon>Staphyliniformia</taxon>
        <taxon>Silphidae</taxon>
        <taxon>Nicrophorinae</taxon>
        <taxon>Nicrophorus</taxon>
    </lineage>
</organism>
<evidence type="ECO:0000256" key="1">
    <source>
        <dbReference type="SAM" id="MobiDB-lite"/>
    </source>
</evidence>
<accession>A0ABM1MQ75</accession>
<sequence>MLKFTIYYFAFYCFLSDALYISDWKLNDGDERIKRDEAPKFKLQLKNFNKDGDGTNQLVERIKDKIEKLKEGREESPIVGQINPSIMDYSPHSTGILPRPPIVAPGYHRPLLPALNPLPHTHYAPYNPYHHYNNPFNPYHYHDPILVAPAYRSALPLPPHTPVLHALKNRVGDLLDKAGKHGPGLLDSDATSNSESQINQINVNVRSDPTTPHTFLSHFFPWLDPFGNSALPFVGAPNPENAETSNDSVTEVPNLVDLGEVTTQPTTELKKEESVTTAPVNKQTITPENPEKITIPENPEQQKPVEVETKTPILLENTEKPELINPENQETQQHINLQQAPIVNENNDENVAPKVLEDDKQKPVEVKKLSLQEKKKFALLIKNKKLAEKLLKQKTEKQKIDEEEQKTEEKPSILPEPIVVFPPIESLPMYKNQTE</sequence>
<evidence type="ECO:0000256" key="2">
    <source>
        <dbReference type="SAM" id="SignalP"/>
    </source>
</evidence>
<gene>
    <name evidence="4" type="primary">LOC108562801</name>
</gene>
<evidence type="ECO:0000313" key="4">
    <source>
        <dbReference type="RefSeq" id="XP_017776725.1"/>
    </source>
</evidence>
<name>A0ABM1MQ75_NICVS</name>
<reference evidence="4" key="1">
    <citation type="submission" date="2025-08" db="UniProtKB">
        <authorList>
            <consortium name="RefSeq"/>
        </authorList>
    </citation>
    <scope>IDENTIFICATION</scope>
    <source>
        <tissue evidence="4">Whole Larva</tissue>
    </source>
</reference>
<feature type="region of interest" description="Disordered" evidence="1">
    <location>
        <begin position="265"/>
        <end position="306"/>
    </location>
</feature>
<dbReference type="RefSeq" id="XP_017776725.1">
    <property type="nucleotide sequence ID" value="XM_017921236.1"/>
</dbReference>
<keyword evidence="3" id="KW-1185">Reference proteome</keyword>
<feature type="region of interest" description="Disordered" evidence="1">
    <location>
        <begin position="392"/>
        <end position="417"/>
    </location>
</feature>
<feature type="chain" id="PRO_5047040353" evidence="2">
    <location>
        <begin position="19"/>
        <end position="435"/>
    </location>
</feature>
<evidence type="ECO:0000313" key="3">
    <source>
        <dbReference type="Proteomes" id="UP000695000"/>
    </source>
</evidence>